<organism evidence="1 2">
    <name type="scientific">Smallanthus sonchifolius</name>
    <dbReference type="NCBI Taxonomy" id="185202"/>
    <lineage>
        <taxon>Eukaryota</taxon>
        <taxon>Viridiplantae</taxon>
        <taxon>Streptophyta</taxon>
        <taxon>Embryophyta</taxon>
        <taxon>Tracheophyta</taxon>
        <taxon>Spermatophyta</taxon>
        <taxon>Magnoliopsida</taxon>
        <taxon>eudicotyledons</taxon>
        <taxon>Gunneridae</taxon>
        <taxon>Pentapetalae</taxon>
        <taxon>asterids</taxon>
        <taxon>campanulids</taxon>
        <taxon>Asterales</taxon>
        <taxon>Asteraceae</taxon>
        <taxon>Asteroideae</taxon>
        <taxon>Heliantheae alliance</taxon>
        <taxon>Millerieae</taxon>
        <taxon>Smallanthus</taxon>
    </lineage>
</organism>
<proteinExistence type="predicted"/>
<sequence length="142" mass="16283">MTKPPFVPRRPREDRRQLLQQHSPRRTSRIAEVVGGTTAEVAAVCCCVPCAVVDFVVLTMYKVPAGLCRNAMRRRRRRRSMMHYNGGGGRECSVDEEQMVNPAAAVERFMTAEADEDVLAFEDEMWERFSESGFWRSPEQEI</sequence>
<name>A0ACB9B479_9ASTR</name>
<accession>A0ACB9B479</accession>
<protein>
    <submittedName>
        <fullName evidence="1">Uncharacterized protein</fullName>
    </submittedName>
</protein>
<evidence type="ECO:0000313" key="2">
    <source>
        <dbReference type="Proteomes" id="UP001056120"/>
    </source>
</evidence>
<evidence type="ECO:0000313" key="1">
    <source>
        <dbReference type="EMBL" id="KAI3716626.1"/>
    </source>
</evidence>
<keyword evidence="2" id="KW-1185">Reference proteome</keyword>
<gene>
    <name evidence="1" type="ORF">L1987_67628</name>
</gene>
<reference evidence="1 2" key="2">
    <citation type="journal article" date="2022" name="Mol. Ecol. Resour.">
        <title>The genomes of chicory, endive, great burdock and yacon provide insights into Asteraceae paleo-polyploidization history and plant inulin production.</title>
        <authorList>
            <person name="Fan W."/>
            <person name="Wang S."/>
            <person name="Wang H."/>
            <person name="Wang A."/>
            <person name="Jiang F."/>
            <person name="Liu H."/>
            <person name="Zhao H."/>
            <person name="Xu D."/>
            <person name="Zhang Y."/>
        </authorList>
    </citation>
    <scope>NUCLEOTIDE SEQUENCE [LARGE SCALE GENOMIC DNA]</scope>
    <source>
        <strain evidence="2">cv. Yunnan</strain>
        <tissue evidence="1">Leaves</tissue>
    </source>
</reference>
<dbReference type="EMBL" id="CM042040">
    <property type="protein sequence ID" value="KAI3716626.1"/>
    <property type="molecule type" value="Genomic_DNA"/>
</dbReference>
<comment type="caution">
    <text evidence="1">The sequence shown here is derived from an EMBL/GenBank/DDBJ whole genome shotgun (WGS) entry which is preliminary data.</text>
</comment>
<reference evidence="2" key="1">
    <citation type="journal article" date="2022" name="Mol. Ecol. Resour.">
        <title>The genomes of chicory, endive, great burdock and yacon provide insights into Asteraceae palaeo-polyploidization history and plant inulin production.</title>
        <authorList>
            <person name="Fan W."/>
            <person name="Wang S."/>
            <person name="Wang H."/>
            <person name="Wang A."/>
            <person name="Jiang F."/>
            <person name="Liu H."/>
            <person name="Zhao H."/>
            <person name="Xu D."/>
            <person name="Zhang Y."/>
        </authorList>
    </citation>
    <scope>NUCLEOTIDE SEQUENCE [LARGE SCALE GENOMIC DNA]</scope>
    <source>
        <strain evidence="2">cv. Yunnan</strain>
    </source>
</reference>
<dbReference type="Proteomes" id="UP001056120">
    <property type="component" value="Linkage Group LG23"/>
</dbReference>